<dbReference type="Pfam" id="PF00139">
    <property type="entry name" value="Lectin_legB"/>
    <property type="match status" value="1"/>
</dbReference>
<dbReference type="InterPro" id="IPR013320">
    <property type="entry name" value="ConA-like_dom_sf"/>
</dbReference>
<evidence type="ECO:0000256" key="1">
    <source>
        <dbReference type="ARBA" id="ARBA00007606"/>
    </source>
</evidence>
<dbReference type="GO" id="GO:0030246">
    <property type="term" value="F:carbohydrate binding"/>
    <property type="evidence" value="ECO:0007669"/>
    <property type="project" value="UniProtKB-KW"/>
</dbReference>
<comment type="similarity">
    <text evidence="1">Belongs to the leguminous lectin family.</text>
</comment>
<dbReference type="InterPro" id="IPR050258">
    <property type="entry name" value="Leguminous_Lectin"/>
</dbReference>
<feature type="domain" description="Legume lectin" evidence="3">
    <location>
        <begin position="34"/>
        <end position="258"/>
    </location>
</feature>
<dbReference type="PIRSF" id="PIRSF002690">
    <property type="entry name" value="L-type_lectin_plant"/>
    <property type="match status" value="1"/>
</dbReference>
<dbReference type="Gene3D" id="2.60.120.200">
    <property type="match status" value="1"/>
</dbReference>
<keyword evidence="2" id="KW-0430">Lectin</keyword>
<name>A0AAV1A0K6_VICFA</name>
<reference evidence="4 5" key="1">
    <citation type="submission" date="2023-01" db="EMBL/GenBank/DDBJ databases">
        <authorList>
            <person name="Kreplak J."/>
        </authorList>
    </citation>
    <scope>NUCLEOTIDE SEQUENCE [LARGE SCALE GENOMIC DNA]</scope>
</reference>
<dbReference type="PANTHER" id="PTHR32401:SF49">
    <property type="entry name" value="OS10G0129200 PROTEIN"/>
    <property type="match status" value="1"/>
</dbReference>
<evidence type="ECO:0000313" key="4">
    <source>
        <dbReference type="EMBL" id="CAI8603986.1"/>
    </source>
</evidence>
<dbReference type="EMBL" id="OX451738">
    <property type="protein sequence ID" value="CAI8603986.1"/>
    <property type="molecule type" value="Genomic_DNA"/>
</dbReference>
<dbReference type="InterPro" id="IPR016363">
    <property type="entry name" value="L-lectin"/>
</dbReference>
<dbReference type="PANTHER" id="PTHR32401">
    <property type="entry name" value="CONCANAVALIN A-LIKE LECTIN FAMILY PROTEIN"/>
    <property type="match status" value="1"/>
</dbReference>
<sequence length="269" mass="29182">MAFYRTNLPTHEVFSLVSIITILLATNINSVQAHSFNFTNLTLGYSNIIYQGDAHDLASGYLALTNSTQPATTFPTTGRVLFKPPMTLWDNATGRVANFVTNFSFIVEAHDKAAATDGLIFFIAPPDTVIPNNSNSLYLGVVDGKNAINQFVGVEFDLYPNSFDPYMRHIGIDVNSLISMKTEKWNWVSGSLTKATIKYDSPSSTLSAVVTNENGQSITIAQVVDLKTVLPNIVRVGLSATSITGVAHNIHKWSIVADTVTTTSSVSDI</sequence>
<keyword evidence="5" id="KW-1185">Reference proteome</keyword>
<dbReference type="Proteomes" id="UP001157006">
    <property type="component" value="Chromosome 3"/>
</dbReference>
<protein>
    <recommendedName>
        <fullName evidence="3">Legume lectin domain-containing protein</fullName>
    </recommendedName>
</protein>
<dbReference type="AlphaFoldDB" id="A0AAV1A0K6"/>
<organism evidence="4 5">
    <name type="scientific">Vicia faba</name>
    <name type="common">Broad bean</name>
    <name type="synonym">Faba vulgaris</name>
    <dbReference type="NCBI Taxonomy" id="3906"/>
    <lineage>
        <taxon>Eukaryota</taxon>
        <taxon>Viridiplantae</taxon>
        <taxon>Streptophyta</taxon>
        <taxon>Embryophyta</taxon>
        <taxon>Tracheophyta</taxon>
        <taxon>Spermatophyta</taxon>
        <taxon>Magnoliopsida</taxon>
        <taxon>eudicotyledons</taxon>
        <taxon>Gunneridae</taxon>
        <taxon>Pentapetalae</taxon>
        <taxon>rosids</taxon>
        <taxon>fabids</taxon>
        <taxon>Fabales</taxon>
        <taxon>Fabaceae</taxon>
        <taxon>Papilionoideae</taxon>
        <taxon>50 kb inversion clade</taxon>
        <taxon>NPAAA clade</taxon>
        <taxon>Hologalegina</taxon>
        <taxon>IRL clade</taxon>
        <taxon>Fabeae</taxon>
        <taxon>Vicia</taxon>
    </lineage>
</organism>
<evidence type="ECO:0000256" key="2">
    <source>
        <dbReference type="ARBA" id="ARBA00022734"/>
    </source>
</evidence>
<evidence type="ECO:0000259" key="3">
    <source>
        <dbReference type="Pfam" id="PF00139"/>
    </source>
</evidence>
<evidence type="ECO:0000313" key="5">
    <source>
        <dbReference type="Proteomes" id="UP001157006"/>
    </source>
</evidence>
<gene>
    <name evidence="4" type="ORF">VFH_III111240</name>
</gene>
<proteinExistence type="inferred from homology"/>
<dbReference type="InterPro" id="IPR001220">
    <property type="entry name" value="Legume_lectin_dom"/>
</dbReference>
<accession>A0AAV1A0K6</accession>
<dbReference type="SUPFAM" id="SSF49899">
    <property type="entry name" value="Concanavalin A-like lectins/glucanases"/>
    <property type="match status" value="1"/>
</dbReference>
<dbReference type="CDD" id="cd06899">
    <property type="entry name" value="lectin_legume_LecRK_Arcelin_ConA"/>
    <property type="match status" value="1"/>
</dbReference>